<dbReference type="RefSeq" id="WP_109714809.1">
    <property type="nucleotide sequence ID" value="NZ_QGDS01000031.1"/>
</dbReference>
<dbReference type="InterPro" id="IPR001387">
    <property type="entry name" value="Cro/C1-type_HTH"/>
</dbReference>
<proteinExistence type="predicted"/>
<dbReference type="PROSITE" id="PS50943">
    <property type="entry name" value="HTH_CROC1"/>
    <property type="match status" value="1"/>
</dbReference>
<accession>A0A315ZKP1</accession>
<dbReference type="OrthoDB" id="2067664at2"/>
<dbReference type="InterPro" id="IPR003491">
    <property type="entry name" value="REP-like_C"/>
</dbReference>
<feature type="domain" description="HTH cro/C1-type" evidence="1">
    <location>
        <begin position="17"/>
        <end position="72"/>
    </location>
</feature>
<dbReference type="Pfam" id="PF18106">
    <property type="entry name" value="Rol_Rep_N"/>
    <property type="match status" value="1"/>
</dbReference>
<dbReference type="InterPro" id="IPR010982">
    <property type="entry name" value="Lambda_DNA-bd_dom_sf"/>
</dbReference>
<name>A0A315ZKP1_9FIRM</name>
<organism evidence="2 3">
    <name type="scientific">Faecalicatena contorta</name>
    <dbReference type="NCBI Taxonomy" id="39482"/>
    <lineage>
        <taxon>Bacteria</taxon>
        <taxon>Bacillati</taxon>
        <taxon>Bacillota</taxon>
        <taxon>Clostridia</taxon>
        <taxon>Lachnospirales</taxon>
        <taxon>Lachnospiraceae</taxon>
        <taxon>Faecalicatena</taxon>
    </lineage>
</organism>
<evidence type="ECO:0000313" key="3">
    <source>
        <dbReference type="Proteomes" id="UP000254051"/>
    </source>
</evidence>
<dbReference type="CDD" id="cd00093">
    <property type="entry name" value="HTH_XRE"/>
    <property type="match status" value="1"/>
</dbReference>
<gene>
    <name evidence="2" type="ORF">SAMN05216529_13111</name>
</gene>
<dbReference type="Pfam" id="PF01381">
    <property type="entry name" value="HTH_3"/>
    <property type="match status" value="1"/>
</dbReference>
<evidence type="ECO:0000313" key="2">
    <source>
        <dbReference type="EMBL" id="SUQ16425.1"/>
    </source>
</evidence>
<dbReference type="InterPro" id="IPR040819">
    <property type="entry name" value="Rol_Rep_N"/>
</dbReference>
<dbReference type="Proteomes" id="UP000254051">
    <property type="component" value="Unassembled WGS sequence"/>
</dbReference>
<dbReference type="GO" id="GO:0003677">
    <property type="term" value="F:DNA binding"/>
    <property type="evidence" value="ECO:0007669"/>
    <property type="project" value="InterPro"/>
</dbReference>
<evidence type="ECO:0000259" key="1">
    <source>
        <dbReference type="PROSITE" id="PS50943"/>
    </source>
</evidence>
<dbReference type="SMART" id="SM00530">
    <property type="entry name" value="HTH_XRE"/>
    <property type="match status" value="1"/>
</dbReference>
<dbReference type="Gene3D" id="1.10.260.40">
    <property type="entry name" value="lambda repressor-like DNA-binding domains"/>
    <property type="match status" value="1"/>
</dbReference>
<sequence>MSKEKRSIWHEKWCTKVEEQRKTQNLTQKQVAECLGISRRYYNQLITGKKPLKRKMYKEIRAVLKQLDPENLVTVIVDYLRVRFPLTGMDGMKWIAHDILEIPFKFFRKEKHRWHNYEHVYSFGNIFLSYSDDEKMGIILEFKGQACRQYEIHLEYHGYTWINFLATLWNQDVKWKRLDLAINDYDGILNIEYLHKKCKTGEFVTRCKSFDYRESGETNHYEELDGKLGLGRTLYIGKRSSAIYICMYEKDYEQYITKGVPLEDAPIKNRLEIRLSDERAERTVEELITNLHHGECAEDEILDEIIFGILNHYLYFVVEDKNQPKNEWELDPIWERFCYGRTRNIRIATNPKPFDLDAKYNWIIRQVAPTAKTLLVHDYQKGRTDLIDAINNAKPNEELRKAVELETQMIAKMKVKSKGIAEMQIEKMEVKEGAEEK</sequence>
<dbReference type="Pfam" id="PF02486">
    <property type="entry name" value="Rep_trans"/>
    <property type="match status" value="1"/>
</dbReference>
<dbReference type="EMBL" id="UHJJ01000031">
    <property type="protein sequence ID" value="SUQ16425.1"/>
    <property type="molecule type" value="Genomic_DNA"/>
</dbReference>
<dbReference type="AlphaFoldDB" id="A0A315ZKP1"/>
<protein>
    <submittedName>
        <fullName evidence="2">Phage replication initiation protein</fullName>
    </submittedName>
</protein>
<reference evidence="3" key="1">
    <citation type="submission" date="2017-07" db="EMBL/GenBank/DDBJ databases">
        <authorList>
            <person name="Varghese N."/>
            <person name="Submissions S."/>
        </authorList>
    </citation>
    <scope>NUCLEOTIDE SEQUENCE [LARGE SCALE GENOMIC DNA]</scope>
    <source>
        <strain evidence="3">NLAE-zl-C134</strain>
    </source>
</reference>
<keyword evidence="3" id="KW-1185">Reference proteome</keyword>
<dbReference type="SUPFAM" id="SSF47413">
    <property type="entry name" value="lambda repressor-like DNA-binding domains"/>
    <property type="match status" value="1"/>
</dbReference>